<gene>
    <name evidence="2" type="ORF">PACLA_8A039455</name>
</gene>
<keyword evidence="3" id="KW-1185">Reference proteome</keyword>
<feature type="region of interest" description="Disordered" evidence="1">
    <location>
        <begin position="100"/>
        <end position="127"/>
    </location>
</feature>
<protein>
    <submittedName>
        <fullName evidence="2">Uncharacterized protein</fullName>
    </submittedName>
</protein>
<dbReference type="AlphaFoldDB" id="A0A7D9DJE1"/>
<organism evidence="2 3">
    <name type="scientific">Paramuricea clavata</name>
    <name type="common">Red gorgonian</name>
    <name type="synonym">Violescent sea-whip</name>
    <dbReference type="NCBI Taxonomy" id="317549"/>
    <lineage>
        <taxon>Eukaryota</taxon>
        <taxon>Metazoa</taxon>
        <taxon>Cnidaria</taxon>
        <taxon>Anthozoa</taxon>
        <taxon>Octocorallia</taxon>
        <taxon>Malacalcyonacea</taxon>
        <taxon>Plexauridae</taxon>
        <taxon>Paramuricea</taxon>
    </lineage>
</organism>
<dbReference type="Proteomes" id="UP001152795">
    <property type="component" value="Unassembled WGS sequence"/>
</dbReference>
<evidence type="ECO:0000256" key="1">
    <source>
        <dbReference type="SAM" id="MobiDB-lite"/>
    </source>
</evidence>
<feature type="compositionally biased region" description="Acidic residues" evidence="1">
    <location>
        <begin position="324"/>
        <end position="340"/>
    </location>
</feature>
<evidence type="ECO:0000313" key="3">
    <source>
        <dbReference type="Proteomes" id="UP001152795"/>
    </source>
</evidence>
<proteinExistence type="predicted"/>
<reference evidence="2" key="1">
    <citation type="submission" date="2020-04" db="EMBL/GenBank/DDBJ databases">
        <authorList>
            <person name="Alioto T."/>
            <person name="Alioto T."/>
            <person name="Gomez Garrido J."/>
        </authorList>
    </citation>
    <scope>NUCLEOTIDE SEQUENCE</scope>
    <source>
        <strain evidence="2">A484AB</strain>
    </source>
</reference>
<name>A0A7D9DJE1_PARCT</name>
<dbReference type="EMBL" id="CACRXK020000960">
    <property type="protein sequence ID" value="CAB3986069.1"/>
    <property type="molecule type" value="Genomic_DNA"/>
</dbReference>
<feature type="compositionally biased region" description="Polar residues" evidence="1">
    <location>
        <begin position="118"/>
        <end position="127"/>
    </location>
</feature>
<comment type="caution">
    <text evidence="2">The sequence shown here is derived from an EMBL/GenBank/DDBJ whole genome shotgun (WGS) entry which is preliminary data.</text>
</comment>
<accession>A0A7D9DJE1</accession>
<feature type="region of interest" description="Disordered" evidence="1">
    <location>
        <begin position="324"/>
        <end position="344"/>
    </location>
</feature>
<dbReference type="PANTHER" id="PTHR46704">
    <property type="entry name" value="CXC DOMAIN-CONTAINING PROTEIN-RELATED"/>
    <property type="match status" value="1"/>
</dbReference>
<sequence>MDESSCIIHFTGKGGQIKSLTTETLTKIIERRKQWLNLPEKYGEFSDVAEKTYAHIPANKDEVCEHDEKLGYHVSCYRNFTDKTKLERVESTLANLKRKKDECENQDDDPVPQKRTPTRQSSRIQKQSCSPTISISVRGNILPKRCLVCKKAKPISVFEPHSRKYKKQFLSLAQTITAGALQEAAKLHNDTDLLREIAGKDCVAIEARYHKKCYLQYTKILTRKIKPIGATVYDNAFDIFCAEIIEERIVGNKEILLLSYLLVEFIKIVKKLNGETIVYQSTRLKNRIQARYPNIVFHSSKMMNKGILVYADCVVTGDVADEVMDTSKDEDTDEEDENSDEGCRMSTNYDPDEMFDCPLSQLFYVAMNLKNLLNNNKGMSKLAKQYAPIKPPETDILPYLLVKKGLPSLFSHKDELVLDNKSHRQHQSDGRIFDFAYILSKLHPAPNGVILPSWTAFNTKTNPTIPTQATIGYLPVIDASVTDLATVVLIRSVLICKELQQPQIVLVFDKAIYAKAQMIRWNHEEYLNKTVIRLGDFHTVMSYCTGISKIFKDAGLTDIFIESGIVAPGSITGVLSGNHYNRCVRAHKLVYEALQRMRLQTYINSLFESESEEFFSHCQLLTECFENDTFKEFCLETNTLDEL</sequence>
<evidence type="ECO:0000313" key="2">
    <source>
        <dbReference type="EMBL" id="CAB3986069.1"/>
    </source>
</evidence>
<dbReference type="PANTHER" id="PTHR46704:SF9">
    <property type="entry name" value="BHLH DOMAIN-CONTAINING PROTEIN"/>
    <property type="match status" value="1"/>
</dbReference>